<keyword evidence="3" id="KW-1185">Reference proteome</keyword>
<dbReference type="Proteomes" id="UP001233999">
    <property type="component" value="Unassembled WGS sequence"/>
</dbReference>
<reference evidence="2" key="2">
    <citation type="submission" date="2023-05" db="EMBL/GenBank/DDBJ databases">
        <authorList>
            <person name="Fouks B."/>
        </authorList>
    </citation>
    <scope>NUCLEOTIDE SEQUENCE</scope>
    <source>
        <strain evidence="2">Stay&amp;Tobe</strain>
        <tissue evidence="2">Testes</tissue>
    </source>
</reference>
<protein>
    <submittedName>
        <fullName evidence="2">Uncharacterized protein</fullName>
    </submittedName>
</protein>
<sequence length="153" mass="17590">FENRCFIIGLSAVIYCYSDKRGNINNFISSHSSAVNIFYSVNITDSVYYIYIYIYIYICLLKCILCAVQCINVYSIYKSYKICDKNNNPFNNQSLPMKSNESFHTQPGPANLTEHIHSHVNYFLIGNQIDTSTLAGDSRFCFLLVAGNQPYRR</sequence>
<name>A0AAD8EN09_DIPPU</name>
<feature type="non-terminal residue" evidence="2">
    <location>
        <position position="153"/>
    </location>
</feature>
<feature type="non-terminal residue" evidence="2">
    <location>
        <position position="1"/>
    </location>
</feature>
<gene>
    <name evidence="2" type="ORF">L9F63_013292</name>
</gene>
<evidence type="ECO:0000313" key="3">
    <source>
        <dbReference type="Proteomes" id="UP001233999"/>
    </source>
</evidence>
<comment type="caution">
    <text evidence="2">The sequence shown here is derived from an EMBL/GenBank/DDBJ whole genome shotgun (WGS) entry which is preliminary data.</text>
</comment>
<keyword evidence="1" id="KW-1133">Transmembrane helix</keyword>
<evidence type="ECO:0000313" key="2">
    <source>
        <dbReference type="EMBL" id="KAJ9595527.1"/>
    </source>
</evidence>
<organism evidence="2 3">
    <name type="scientific">Diploptera punctata</name>
    <name type="common">Pacific beetle cockroach</name>
    <dbReference type="NCBI Taxonomy" id="6984"/>
    <lineage>
        <taxon>Eukaryota</taxon>
        <taxon>Metazoa</taxon>
        <taxon>Ecdysozoa</taxon>
        <taxon>Arthropoda</taxon>
        <taxon>Hexapoda</taxon>
        <taxon>Insecta</taxon>
        <taxon>Pterygota</taxon>
        <taxon>Neoptera</taxon>
        <taxon>Polyneoptera</taxon>
        <taxon>Dictyoptera</taxon>
        <taxon>Blattodea</taxon>
        <taxon>Blaberoidea</taxon>
        <taxon>Blaberidae</taxon>
        <taxon>Diplopterinae</taxon>
        <taxon>Diploptera</taxon>
    </lineage>
</organism>
<keyword evidence="1" id="KW-0812">Transmembrane</keyword>
<evidence type="ECO:0000256" key="1">
    <source>
        <dbReference type="SAM" id="Phobius"/>
    </source>
</evidence>
<accession>A0AAD8EN09</accession>
<feature type="transmembrane region" description="Helical" evidence="1">
    <location>
        <begin position="48"/>
        <end position="71"/>
    </location>
</feature>
<dbReference type="AlphaFoldDB" id="A0AAD8EN09"/>
<keyword evidence="1" id="KW-0472">Membrane</keyword>
<dbReference type="EMBL" id="JASPKZ010002332">
    <property type="protein sequence ID" value="KAJ9595527.1"/>
    <property type="molecule type" value="Genomic_DNA"/>
</dbReference>
<proteinExistence type="predicted"/>
<reference evidence="2" key="1">
    <citation type="journal article" date="2023" name="IScience">
        <title>Live-bearing cockroach genome reveals convergent evolutionary mechanisms linked to viviparity in insects and beyond.</title>
        <authorList>
            <person name="Fouks B."/>
            <person name="Harrison M.C."/>
            <person name="Mikhailova A.A."/>
            <person name="Marchal E."/>
            <person name="English S."/>
            <person name="Carruthers M."/>
            <person name="Jennings E.C."/>
            <person name="Chiamaka E.L."/>
            <person name="Frigard R.A."/>
            <person name="Pippel M."/>
            <person name="Attardo G.M."/>
            <person name="Benoit J.B."/>
            <person name="Bornberg-Bauer E."/>
            <person name="Tobe S.S."/>
        </authorList>
    </citation>
    <scope>NUCLEOTIDE SEQUENCE</scope>
    <source>
        <strain evidence="2">Stay&amp;Tobe</strain>
    </source>
</reference>